<sequence length="148" mass="16806">MKNKGFTLFEIIISLTLVLIVSGFFVYGNVFITSQQEQQLHRLVSDIRYIKQLSLQKGNSNNKIFIQINKEDNSYTINIDKDKKTVKFSDKIKIETFPTNEGKIIFQGAESDKGITIDLSSSTNTGKKYYKLTVAAISGRVKLTEENK</sequence>
<proteinExistence type="predicted"/>
<evidence type="ECO:0008006" key="4">
    <source>
        <dbReference type="Google" id="ProtNLM"/>
    </source>
</evidence>
<dbReference type="AlphaFoldDB" id="G9X0N0"/>
<name>G9X0N0_9FIRM</name>
<keyword evidence="1" id="KW-0812">Transmembrane</keyword>
<keyword evidence="1" id="KW-0472">Membrane</keyword>
<dbReference type="Proteomes" id="UP000006437">
    <property type="component" value="Unassembled WGS sequence"/>
</dbReference>
<keyword evidence="1" id="KW-1133">Transmembrane helix</keyword>
<organism evidence="2 3">
    <name type="scientific">Peptoanaerobacter stomatis</name>
    <dbReference type="NCBI Taxonomy" id="796937"/>
    <lineage>
        <taxon>Bacteria</taxon>
        <taxon>Bacillati</taxon>
        <taxon>Bacillota</taxon>
        <taxon>Clostridia</taxon>
        <taxon>Peptostreptococcales</taxon>
        <taxon>Filifactoraceae</taxon>
        <taxon>Peptoanaerobacter</taxon>
    </lineage>
</organism>
<feature type="transmembrane region" description="Helical" evidence="1">
    <location>
        <begin position="6"/>
        <end position="32"/>
    </location>
</feature>
<evidence type="ECO:0000313" key="2">
    <source>
        <dbReference type="EMBL" id="EHL15125.1"/>
    </source>
</evidence>
<evidence type="ECO:0000313" key="3">
    <source>
        <dbReference type="Proteomes" id="UP000006437"/>
    </source>
</evidence>
<dbReference type="EMBL" id="AFZE01000015">
    <property type="protein sequence ID" value="EHL15125.1"/>
    <property type="molecule type" value="Genomic_DNA"/>
</dbReference>
<protein>
    <recommendedName>
        <fullName evidence="4">Prepilin-type N-terminal cleavage/methylation domain-containing protein</fullName>
    </recommendedName>
</protein>
<comment type="caution">
    <text evidence="2">The sequence shown here is derived from an EMBL/GenBank/DDBJ whole genome shotgun (WGS) entry which is preliminary data.</text>
</comment>
<dbReference type="BioCyc" id="EBAC796937-HMP:GMGH-1974-MONOMER"/>
<dbReference type="NCBIfam" id="TIGR02532">
    <property type="entry name" value="IV_pilin_GFxxxE"/>
    <property type="match status" value="1"/>
</dbReference>
<reference evidence="2 3" key="1">
    <citation type="submission" date="2011-08" db="EMBL/GenBank/DDBJ databases">
        <title>The Genome Sequence of Eubacteriaceae bacterium ACC19a.</title>
        <authorList>
            <consortium name="The Broad Institute Genome Sequencing Platform"/>
            <person name="Earl A."/>
            <person name="Ward D."/>
            <person name="Feldgarden M."/>
            <person name="Gevers D."/>
            <person name="Sizova M."/>
            <person name="Hazen A."/>
            <person name="Epstein S."/>
            <person name="Young S.K."/>
            <person name="Zeng Q."/>
            <person name="Gargeya S."/>
            <person name="Fitzgerald M."/>
            <person name="Haas B."/>
            <person name="Abouelleil A."/>
            <person name="Alvarado L."/>
            <person name="Arachchi H.M."/>
            <person name="Berlin A."/>
            <person name="Brown A."/>
            <person name="Chapman S.B."/>
            <person name="Chen Z."/>
            <person name="Dunbar C."/>
            <person name="Freedman E."/>
            <person name="Gearin G."/>
            <person name="Gellesch M."/>
            <person name="Goldberg J."/>
            <person name="Griggs A."/>
            <person name="Gujja S."/>
            <person name="Heiman D."/>
            <person name="Howarth C."/>
            <person name="Larson L."/>
            <person name="Lui A."/>
            <person name="MacDonald P.J.P."/>
            <person name="Montmayeur A."/>
            <person name="Murphy C."/>
            <person name="Neiman D."/>
            <person name="Pearson M."/>
            <person name="Priest M."/>
            <person name="Roberts A."/>
            <person name="Saif S."/>
            <person name="Shea T."/>
            <person name="Shenoy N."/>
            <person name="Sisk P."/>
            <person name="Stolte C."/>
            <person name="Sykes S."/>
            <person name="Wortman J."/>
            <person name="Nusbaum C."/>
            <person name="Birren B."/>
        </authorList>
    </citation>
    <scope>NUCLEOTIDE SEQUENCE [LARGE SCALE GENOMIC DNA]</scope>
    <source>
        <strain evidence="2 3">ACC19a</strain>
    </source>
</reference>
<evidence type="ECO:0000256" key="1">
    <source>
        <dbReference type="SAM" id="Phobius"/>
    </source>
</evidence>
<dbReference type="RefSeq" id="WP_009526182.1">
    <property type="nucleotide sequence ID" value="NZ_JBQMYE010000027.1"/>
</dbReference>
<dbReference type="InterPro" id="IPR012902">
    <property type="entry name" value="N_methyl_site"/>
</dbReference>
<accession>G9X0N0</accession>
<dbReference type="HOGENOM" id="CLU_1803272_0_0_9"/>
<dbReference type="Pfam" id="PF07963">
    <property type="entry name" value="N_methyl"/>
    <property type="match status" value="1"/>
</dbReference>
<gene>
    <name evidence="2" type="ORF">HMPREF9629_01966</name>
</gene>